<accession>A0A1J4JIQ5</accession>
<evidence type="ECO:0000256" key="7">
    <source>
        <dbReference type="SAM" id="Phobius"/>
    </source>
</evidence>
<keyword evidence="4 7" id="KW-0472">Membrane</keyword>
<dbReference type="SUPFAM" id="SSF47923">
    <property type="entry name" value="Ypt/Rab-GAP domain of gyp1p"/>
    <property type="match status" value="1"/>
</dbReference>
<keyword evidence="11" id="KW-1185">Reference proteome</keyword>
<dbReference type="GO" id="GO:0030659">
    <property type="term" value="C:cytoplasmic vesicle membrane"/>
    <property type="evidence" value="ECO:0007669"/>
    <property type="project" value="UniProtKB-SubCell"/>
</dbReference>
<dbReference type="InterPro" id="IPR006571">
    <property type="entry name" value="TLDc_dom"/>
</dbReference>
<dbReference type="VEuPathDB" id="TrichDB:TRFO_09636"/>
<evidence type="ECO:0000256" key="6">
    <source>
        <dbReference type="ARBA" id="ARBA00034103"/>
    </source>
</evidence>
<comment type="subcellular location">
    <subcellularLocation>
        <location evidence="1">Cytoplasmic vesicle membrane</location>
    </subcellularLocation>
    <subcellularLocation>
        <location evidence="2">Endomembrane system</location>
        <topology evidence="2">Peripheral membrane protein</topology>
    </subcellularLocation>
    <subcellularLocation>
        <location evidence="6">Synapse</location>
    </subcellularLocation>
</comment>
<keyword evidence="7" id="KW-0812">Transmembrane</keyword>
<evidence type="ECO:0000313" key="11">
    <source>
        <dbReference type="Proteomes" id="UP000179807"/>
    </source>
</evidence>
<protein>
    <recommendedName>
        <fullName evidence="12">TLD family protein</fullName>
    </recommendedName>
</protein>
<evidence type="ECO:0000256" key="2">
    <source>
        <dbReference type="ARBA" id="ARBA00004184"/>
    </source>
</evidence>
<dbReference type="Pfam" id="PF07534">
    <property type="entry name" value="TLD"/>
    <property type="match status" value="1"/>
</dbReference>
<dbReference type="PANTHER" id="PTHR23354:SF122">
    <property type="entry name" value="GTPASE-ACTIVATING PROTEIN SKYWALKER"/>
    <property type="match status" value="1"/>
</dbReference>
<sequence>MVYQQIIRQWDLMSENMFGLFEEARLSFGPEWEKLDNERTKAFKQFPHFDFKISGSIKQHARDGIPHRQRRRWWLIASGGLKLLTQVGDVWKSAKKASNQVKFTSNSNFGGAVDILTFLPPAISRKLHQFLHVLYTQNRGVDFSPLIPTVSALLLLYMEVPLAYLTIQSMINKSRQDSWYFTLTREQFLASAQAFGELCEKRCQSIMRHAESLNLSMAQIGLSLFPVFFLPFMPLPVALTLFDSFMIEGRKVLFRFCLNLLIQEKKNLLNSTSAQGFLTVIINAMERLHDITALKSFLKNSFKIFLSRSRHINQVEAHAIASRSGILNIIPESSFTAPQSPSRRMSVGSPQSLNRAFSPISPFDSTQHDSHFDPHFDSQFDSSMNGTLNGGFDSSILDAPQTFGYESMIPLNRSFSGELVSSAIESSPFPGSFPARPTRPLNADLFHLSSTSNNDSLALMQQHIINRVLPEIVGGRLLTDALYYTLRQHLPTVLTRYSLNLVYATSINGNSFNELFNACKDETPYILVIQTARGVFGALLSDPPRPDKSPGDGKFYGKPVCFVFNGQTQEVYMKPHPPNQLFMCADDHALIVGGPEPAIALRQGMKTMESHACETYGSPAFAEEPGGDQVIEVELYTLVTISISAPPTGGV</sequence>
<evidence type="ECO:0000256" key="3">
    <source>
        <dbReference type="ARBA" id="ARBA00023018"/>
    </source>
</evidence>
<dbReference type="SMART" id="SM00584">
    <property type="entry name" value="TLDc"/>
    <property type="match status" value="1"/>
</dbReference>
<comment type="caution">
    <text evidence="10">The sequence shown here is derived from an EMBL/GenBank/DDBJ whole genome shotgun (WGS) entry which is preliminary data.</text>
</comment>
<feature type="domain" description="Rab-GAP TBC" evidence="8">
    <location>
        <begin position="64"/>
        <end position="249"/>
    </location>
</feature>
<dbReference type="InterPro" id="IPR035969">
    <property type="entry name" value="Rab-GAP_TBC_sf"/>
</dbReference>
<feature type="transmembrane region" description="Helical" evidence="7">
    <location>
        <begin position="217"/>
        <end position="242"/>
    </location>
</feature>
<dbReference type="Pfam" id="PF00566">
    <property type="entry name" value="RabGAP-TBC"/>
    <property type="match status" value="1"/>
</dbReference>
<proteinExistence type="predicted"/>
<dbReference type="EMBL" id="MLAK01001137">
    <property type="protein sequence ID" value="OHS97084.1"/>
    <property type="molecule type" value="Genomic_DNA"/>
</dbReference>
<dbReference type="Gene3D" id="1.10.472.80">
    <property type="entry name" value="Ypt/Rab-GAP domain of gyp1p, domain 3"/>
    <property type="match status" value="1"/>
</dbReference>
<evidence type="ECO:0000256" key="1">
    <source>
        <dbReference type="ARBA" id="ARBA00004156"/>
    </source>
</evidence>
<evidence type="ECO:0000259" key="8">
    <source>
        <dbReference type="PROSITE" id="PS50086"/>
    </source>
</evidence>
<name>A0A1J4JIQ5_9EUKA</name>
<evidence type="ECO:0008006" key="12">
    <source>
        <dbReference type="Google" id="ProtNLM"/>
    </source>
</evidence>
<feature type="domain" description="TLDc" evidence="9">
    <location>
        <begin position="476"/>
        <end position="619"/>
    </location>
</feature>
<dbReference type="PROSITE" id="PS51886">
    <property type="entry name" value="TLDC"/>
    <property type="match status" value="1"/>
</dbReference>
<evidence type="ECO:0000256" key="4">
    <source>
        <dbReference type="ARBA" id="ARBA00023136"/>
    </source>
</evidence>
<dbReference type="PROSITE" id="PS50086">
    <property type="entry name" value="TBC_RABGAP"/>
    <property type="match status" value="1"/>
</dbReference>
<dbReference type="RefSeq" id="XP_068350221.1">
    <property type="nucleotide sequence ID" value="XM_068494968.1"/>
</dbReference>
<reference evidence="10" key="1">
    <citation type="submission" date="2016-10" db="EMBL/GenBank/DDBJ databases">
        <authorList>
            <person name="Benchimol M."/>
            <person name="Almeida L.G."/>
            <person name="Vasconcelos A.T."/>
            <person name="Perreira-Neves A."/>
            <person name="Rosa I.A."/>
            <person name="Tasca T."/>
            <person name="Bogo M.R."/>
            <person name="de Souza W."/>
        </authorList>
    </citation>
    <scope>NUCLEOTIDE SEQUENCE [LARGE SCALE GENOMIC DNA]</scope>
    <source>
        <strain evidence="10">K</strain>
    </source>
</reference>
<dbReference type="InterPro" id="IPR000195">
    <property type="entry name" value="Rab-GAP-TBC_dom"/>
</dbReference>
<evidence type="ECO:0000313" key="10">
    <source>
        <dbReference type="EMBL" id="OHS97084.1"/>
    </source>
</evidence>
<keyword evidence="5" id="KW-0968">Cytoplasmic vesicle</keyword>
<dbReference type="AlphaFoldDB" id="A0A1J4JIQ5"/>
<gene>
    <name evidence="10" type="ORF">TRFO_09636</name>
</gene>
<keyword evidence="7" id="KW-1133">Transmembrane helix</keyword>
<dbReference type="OrthoDB" id="26679at2759"/>
<dbReference type="Proteomes" id="UP000179807">
    <property type="component" value="Unassembled WGS sequence"/>
</dbReference>
<dbReference type="GO" id="GO:0012505">
    <property type="term" value="C:endomembrane system"/>
    <property type="evidence" value="ECO:0007669"/>
    <property type="project" value="UniProtKB-SubCell"/>
</dbReference>
<dbReference type="PANTHER" id="PTHR23354">
    <property type="entry name" value="NUCLEOLAR PROTEIN 7/ESTROGEN RECEPTOR COACTIVATOR-RELATED"/>
    <property type="match status" value="1"/>
</dbReference>
<dbReference type="GeneID" id="94829672"/>
<evidence type="ECO:0000259" key="9">
    <source>
        <dbReference type="PROSITE" id="PS51886"/>
    </source>
</evidence>
<organism evidence="10 11">
    <name type="scientific">Tritrichomonas foetus</name>
    <dbReference type="NCBI Taxonomy" id="1144522"/>
    <lineage>
        <taxon>Eukaryota</taxon>
        <taxon>Metamonada</taxon>
        <taxon>Parabasalia</taxon>
        <taxon>Tritrichomonadida</taxon>
        <taxon>Tritrichomonadidae</taxon>
        <taxon>Tritrichomonas</taxon>
    </lineage>
</organism>
<dbReference type="SMART" id="SM00164">
    <property type="entry name" value="TBC"/>
    <property type="match status" value="1"/>
</dbReference>
<keyword evidence="3" id="KW-0770">Synapse</keyword>
<evidence type="ECO:0000256" key="5">
    <source>
        <dbReference type="ARBA" id="ARBA00023329"/>
    </source>
</evidence>